<keyword evidence="10" id="KW-0906">Nuclear pore complex</keyword>
<feature type="transmembrane region" description="Helical" evidence="14">
    <location>
        <begin position="49"/>
        <end position="75"/>
    </location>
</feature>
<comment type="subcellular location">
    <subcellularLocation>
        <location evidence="1">Nucleus membrane</location>
        <topology evidence="1">Multi-pass membrane protein</topology>
    </subcellularLocation>
    <subcellularLocation>
        <location evidence="2">Nucleus</location>
        <location evidence="2">Nuclear pore complex</location>
    </subcellularLocation>
</comment>
<feature type="region of interest" description="Disordered" evidence="13">
    <location>
        <begin position="361"/>
        <end position="382"/>
    </location>
</feature>
<evidence type="ECO:0000256" key="2">
    <source>
        <dbReference type="ARBA" id="ARBA00004567"/>
    </source>
</evidence>
<evidence type="ECO:0000313" key="15">
    <source>
        <dbReference type="EMBL" id="KAF2742579.1"/>
    </source>
</evidence>
<dbReference type="InterPro" id="IPR019049">
    <property type="entry name" value="Nucleoporin_prot_Ndc1/Nup"/>
</dbReference>
<keyword evidence="8 14" id="KW-1133">Transmembrane helix</keyword>
<accession>A0A6A6UXU5</accession>
<dbReference type="GO" id="GO:0005816">
    <property type="term" value="C:spindle pole body"/>
    <property type="evidence" value="ECO:0007669"/>
    <property type="project" value="TreeGrafter"/>
</dbReference>
<keyword evidence="5 14" id="KW-0812">Transmembrane</keyword>
<organism evidence="15 16">
    <name type="scientific">Sporormia fimetaria CBS 119925</name>
    <dbReference type="NCBI Taxonomy" id="1340428"/>
    <lineage>
        <taxon>Eukaryota</taxon>
        <taxon>Fungi</taxon>
        <taxon>Dikarya</taxon>
        <taxon>Ascomycota</taxon>
        <taxon>Pezizomycotina</taxon>
        <taxon>Dothideomycetes</taxon>
        <taxon>Pleosporomycetidae</taxon>
        <taxon>Pleosporales</taxon>
        <taxon>Sporormiaceae</taxon>
        <taxon>Sporormia</taxon>
    </lineage>
</organism>
<keyword evidence="4" id="KW-0813">Transport</keyword>
<evidence type="ECO:0000256" key="3">
    <source>
        <dbReference type="ARBA" id="ARBA00005760"/>
    </source>
</evidence>
<comment type="similarity">
    <text evidence="3">Belongs to the NDC1 family.</text>
</comment>
<dbReference type="Proteomes" id="UP000799440">
    <property type="component" value="Unassembled WGS sequence"/>
</dbReference>
<evidence type="ECO:0000256" key="1">
    <source>
        <dbReference type="ARBA" id="ARBA00004232"/>
    </source>
</evidence>
<sequence length="612" mass="69110">MASLSPAPPRPYRDFVVPSRHRRFFRAALLTLCPCYLIAVWLGDLDSYIWSWFPLGFAGVRTFVITLSIIPLYLLRARQWHTGKRNSLSPWDTFWKQRFEVARVFVAYAASAFIYGLVYLSMRGADVGLGFTDPGKPHERTKLNERPIYFQFLLIVLACGQAAMHISRDYDRIPESKPGWGLKEEVSYMVVPVLSQAGIQAVCVWLVGSVVYFMGFRNWFWGYWYWTMEKVFSLAKTSRPTGLAPFLSLAIIFLAHGTLLTVLWNFGNTMFNLNMGKEPLRKGLPISATSNDPNGTLINGLKSKKEDYRNEAFQELALISGRFEERRKTIFAQYDRAKCPTARQMSDRCLDEIKAITRRIKTATDPSYRPDDEKTQQAPGPIQLVPQISQPIQETQTMPLAKPRATNIEKVKSLAGEIIMDPDTPGRVKFATRKAWVKGAGAKIGEGIQEATSTWASIHQWLSDSPVGSLFRTSIRRTANVVVLGTPYSRYATIASAITALKNLSVKSLVDDERGLYQDYIADIIRTLTIAIQNIESYMDTLDPTWSSKPAEERRRKVPEVQDLLVELKAGLGSVFGAFHEYLEGLKMSRAEIREVKKLVSGEQAPVGFMGR</sequence>
<reference evidence="15" key="1">
    <citation type="journal article" date="2020" name="Stud. Mycol.">
        <title>101 Dothideomycetes genomes: a test case for predicting lifestyles and emergence of pathogens.</title>
        <authorList>
            <person name="Haridas S."/>
            <person name="Albert R."/>
            <person name="Binder M."/>
            <person name="Bloem J."/>
            <person name="Labutti K."/>
            <person name="Salamov A."/>
            <person name="Andreopoulos B."/>
            <person name="Baker S."/>
            <person name="Barry K."/>
            <person name="Bills G."/>
            <person name="Bluhm B."/>
            <person name="Cannon C."/>
            <person name="Castanera R."/>
            <person name="Culley D."/>
            <person name="Daum C."/>
            <person name="Ezra D."/>
            <person name="Gonzalez J."/>
            <person name="Henrissat B."/>
            <person name="Kuo A."/>
            <person name="Liang C."/>
            <person name="Lipzen A."/>
            <person name="Lutzoni F."/>
            <person name="Magnuson J."/>
            <person name="Mondo S."/>
            <person name="Nolan M."/>
            <person name="Ohm R."/>
            <person name="Pangilinan J."/>
            <person name="Park H.-J."/>
            <person name="Ramirez L."/>
            <person name="Alfaro M."/>
            <person name="Sun H."/>
            <person name="Tritt A."/>
            <person name="Yoshinaga Y."/>
            <person name="Zwiers L.-H."/>
            <person name="Turgeon B."/>
            <person name="Goodwin S."/>
            <person name="Spatafora J."/>
            <person name="Crous P."/>
            <person name="Grigoriev I."/>
        </authorList>
    </citation>
    <scope>NUCLEOTIDE SEQUENCE</scope>
    <source>
        <strain evidence="15">CBS 119925</strain>
    </source>
</reference>
<evidence type="ECO:0000256" key="14">
    <source>
        <dbReference type="SAM" id="Phobius"/>
    </source>
</evidence>
<dbReference type="GO" id="GO:0051028">
    <property type="term" value="P:mRNA transport"/>
    <property type="evidence" value="ECO:0007669"/>
    <property type="project" value="UniProtKB-KW"/>
</dbReference>
<dbReference type="PANTHER" id="PTHR13269:SF6">
    <property type="entry name" value="NUCLEOPORIN NDC1"/>
    <property type="match status" value="1"/>
</dbReference>
<proteinExistence type="inferred from homology"/>
<dbReference type="GO" id="GO:0106166">
    <property type="term" value="F:spindle pole body-nuclear membrane anchor activity"/>
    <property type="evidence" value="ECO:0007669"/>
    <property type="project" value="TreeGrafter"/>
</dbReference>
<evidence type="ECO:0000256" key="9">
    <source>
        <dbReference type="ARBA" id="ARBA00023010"/>
    </source>
</evidence>
<keyword evidence="7" id="KW-0653">Protein transport</keyword>
<dbReference type="OrthoDB" id="67850at2759"/>
<feature type="transmembrane region" description="Helical" evidence="14">
    <location>
        <begin position="104"/>
        <end position="122"/>
    </location>
</feature>
<evidence type="ECO:0000256" key="8">
    <source>
        <dbReference type="ARBA" id="ARBA00022989"/>
    </source>
</evidence>
<protein>
    <recommendedName>
        <fullName evidence="17">Nucleoporin protein Ndc1-Nup</fullName>
    </recommendedName>
</protein>
<dbReference type="EMBL" id="MU006607">
    <property type="protein sequence ID" value="KAF2742579.1"/>
    <property type="molecule type" value="Genomic_DNA"/>
</dbReference>
<evidence type="ECO:0008006" key="17">
    <source>
        <dbReference type="Google" id="ProtNLM"/>
    </source>
</evidence>
<keyword evidence="6" id="KW-0509">mRNA transport</keyword>
<gene>
    <name evidence="15" type="ORF">M011DRAFT_472164</name>
</gene>
<evidence type="ECO:0000256" key="4">
    <source>
        <dbReference type="ARBA" id="ARBA00022448"/>
    </source>
</evidence>
<dbReference type="GO" id="GO:0006999">
    <property type="term" value="P:nuclear pore organization"/>
    <property type="evidence" value="ECO:0007669"/>
    <property type="project" value="TreeGrafter"/>
</dbReference>
<evidence type="ECO:0000256" key="13">
    <source>
        <dbReference type="SAM" id="MobiDB-lite"/>
    </source>
</evidence>
<keyword evidence="12" id="KW-0539">Nucleus</keyword>
<dbReference type="Pfam" id="PF09531">
    <property type="entry name" value="Ndc1_Nup"/>
    <property type="match status" value="1"/>
</dbReference>
<evidence type="ECO:0000256" key="7">
    <source>
        <dbReference type="ARBA" id="ARBA00022927"/>
    </source>
</evidence>
<evidence type="ECO:0000313" key="16">
    <source>
        <dbReference type="Proteomes" id="UP000799440"/>
    </source>
</evidence>
<dbReference type="GO" id="GO:0070762">
    <property type="term" value="C:nuclear pore transmembrane ring"/>
    <property type="evidence" value="ECO:0007669"/>
    <property type="project" value="TreeGrafter"/>
</dbReference>
<keyword evidence="9" id="KW-0811">Translocation</keyword>
<dbReference type="GO" id="GO:0031965">
    <property type="term" value="C:nuclear membrane"/>
    <property type="evidence" value="ECO:0007669"/>
    <property type="project" value="UniProtKB-SubCell"/>
</dbReference>
<dbReference type="GO" id="GO:0015031">
    <property type="term" value="P:protein transport"/>
    <property type="evidence" value="ECO:0007669"/>
    <property type="project" value="UniProtKB-KW"/>
</dbReference>
<dbReference type="PANTHER" id="PTHR13269">
    <property type="entry name" value="NUCLEOPORIN NDC1"/>
    <property type="match status" value="1"/>
</dbReference>
<feature type="transmembrane region" description="Helical" evidence="14">
    <location>
        <begin position="24"/>
        <end position="43"/>
    </location>
</feature>
<dbReference type="GO" id="GO:0070631">
    <property type="term" value="P:spindle pole body localization"/>
    <property type="evidence" value="ECO:0007669"/>
    <property type="project" value="TreeGrafter"/>
</dbReference>
<evidence type="ECO:0000256" key="11">
    <source>
        <dbReference type="ARBA" id="ARBA00023136"/>
    </source>
</evidence>
<evidence type="ECO:0000256" key="6">
    <source>
        <dbReference type="ARBA" id="ARBA00022816"/>
    </source>
</evidence>
<name>A0A6A6UXU5_9PLEO</name>
<keyword evidence="11 14" id="KW-0472">Membrane</keyword>
<evidence type="ECO:0000256" key="5">
    <source>
        <dbReference type="ARBA" id="ARBA00022692"/>
    </source>
</evidence>
<dbReference type="AlphaFoldDB" id="A0A6A6UXU5"/>
<keyword evidence="16" id="KW-1185">Reference proteome</keyword>
<evidence type="ECO:0000256" key="10">
    <source>
        <dbReference type="ARBA" id="ARBA00023132"/>
    </source>
</evidence>
<feature type="transmembrane region" description="Helical" evidence="14">
    <location>
        <begin position="243"/>
        <end position="267"/>
    </location>
</feature>
<feature type="transmembrane region" description="Helical" evidence="14">
    <location>
        <begin position="188"/>
        <end position="214"/>
    </location>
</feature>
<evidence type="ECO:0000256" key="12">
    <source>
        <dbReference type="ARBA" id="ARBA00023242"/>
    </source>
</evidence>